<evidence type="ECO:0000259" key="6">
    <source>
        <dbReference type="PROSITE" id="PS50045"/>
    </source>
</evidence>
<dbReference type="InterPro" id="IPR025943">
    <property type="entry name" value="Sigma_54_int_dom_ATP-bd_2"/>
</dbReference>
<dbReference type="CDD" id="cd00130">
    <property type="entry name" value="PAS"/>
    <property type="match status" value="1"/>
</dbReference>
<dbReference type="Pfam" id="PF00158">
    <property type="entry name" value="Sigma54_activat"/>
    <property type="match status" value="1"/>
</dbReference>
<dbReference type="Pfam" id="PF08448">
    <property type="entry name" value="PAS_4"/>
    <property type="match status" value="1"/>
</dbReference>
<dbReference type="SMART" id="SM00382">
    <property type="entry name" value="AAA"/>
    <property type="match status" value="1"/>
</dbReference>
<dbReference type="Gene3D" id="1.10.8.60">
    <property type="match status" value="1"/>
</dbReference>
<reference evidence="8 9" key="1">
    <citation type="submission" date="2017-10" db="EMBL/GenBank/DDBJ databases">
        <title>Novel microbial diversity and functional potential in the marine mammal oral microbiome.</title>
        <authorList>
            <person name="Dudek N.K."/>
            <person name="Sun C.L."/>
            <person name="Burstein D."/>
            <person name="Kantor R.S."/>
            <person name="Aliaga Goltsman D.S."/>
            <person name="Bik E.M."/>
            <person name="Thomas B.C."/>
            <person name="Banfield J.F."/>
            <person name="Relman D.A."/>
        </authorList>
    </citation>
    <scope>NUCLEOTIDE SEQUENCE [LARGE SCALE GENOMIC DNA]</scope>
    <source>
        <strain evidence="8">DOLJORAL78_47_16</strain>
    </source>
</reference>
<dbReference type="GO" id="GO:0006355">
    <property type="term" value="P:regulation of DNA-templated transcription"/>
    <property type="evidence" value="ECO:0007669"/>
    <property type="project" value="InterPro"/>
</dbReference>
<proteinExistence type="predicted"/>
<dbReference type="PANTHER" id="PTHR32071:SF57">
    <property type="entry name" value="C4-DICARBOXYLATE TRANSPORT TRANSCRIPTIONAL REGULATORY PROTEIN DCTD"/>
    <property type="match status" value="1"/>
</dbReference>
<dbReference type="PRINTS" id="PR01590">
    <property type="entry name" value="HTHFIS"/>
</dbReference>
<dbReference type="GO" id="GO:0005524">
    <property type="term" value="F:ATP binding"/>
    <property type="evidence" value="ECO:0007669"/>
    <property type="project" value="UniProtKB-KW"/>
</dbReference>
<dbReference type="PROSITE" id="PS50045">
    <property type="entry name" value="SIGMA54_INTERACT_4"/>
    <property type="match status" value="1"/>
</dbReference>
<dbReference type="InterPro" id="IPR009057">
    <property type="entry name" value="Homeodomain-like_sf"/>
</dbReference>
<dbReference type="InterPro" id="IPR003593">
    <property type="entry name" value="AAA+_ATPase"/>
</dbReference>
<evidence type="ECO:0000313" key="9">
    <source>
        <dbReference type="Proteomes" id="UP000230821"/>
    </source>
</evidence>
<dbReference type="InterPro" id="IPR035965">
    <property type="entry name" value="PAS-like_dom_sf"/>
</dbReference>
<dbReference type="SUPFAM" id="SSF52540">
    <property type="entry name" value="P-loop containing nucleoside triphosphate hydrolases"/>
    <property type="match status" value="1"/>
</dbReference>
<dbReference type="Proteomes" id="UP000230821">
    <property type="component" value="Unassembled WGS sequence"/>
</dbReference>
<feature type="domain" description="Sigma-54 factor interaction" evidence="6">
    <location>
        <begin position="162"/>
        <end position="392"/>
    </location>
</feature>
<dbReference type="AlphaFoldDB" id="A0A2G6KLH8"/>
<dbReference type="InterPro" id="IPR058031">
    <property type="entry name" value="AAA_lid_NorR"/>
</dbReference>
<gene>
    <name evidence="8" type="ORF">CSA56_00165</name>
</gene>
<dbReference type="PROSITE" id="PS00675">
    <property type="entry name" value="SIGMA54_INTERACT_1"/>
    <property type="match status" value="1"/>
</dbReference>
<evidence type="ECO:0000259" key="7">
    <source>
        <dbReference type="PROSITE" id="PS50112"/>
    </source>
</evidence>
<dbReference type="InterPro" id="IPR025662">
    <property type="entry name" value="Sigma_54_int_dom_ATP-bd_1"/>
</dbReference>
<accession>A0A2G6KLH8</accession>
<dbReference type="InterPro" id="IPR002197">
    <property type="entry name" value="HTH_Fis"/>
</dbReference>
<dbReference type="PANTHER" id="PTHR32071">
    <property type="entry name" value="TRANSCRIPTIONAL REGULATORY PROTEIN"/>
    <property type="match status" value="1"/>
</dbReference>
<keyword evidence="2" id="KW-0067">ATP-binding</keyword>
<dbReference type="Gene3D" id="3.30.450.20">
    <property type="entry name" value="PAS domain"/>
    <property type="match status" value="1"/>
</dbReference>
<organism evidence="8 9">
    <name type="scientific">candidate division KSB3 bacterium</name>
    <dbReference type="NCBI Taxonomy" id="2044937"/>
    <lineage>
        <taxon>Bacteria</taxon>
        <taxon>candidate division KSB3</taxon>
    </lineage>
</organism>
<comment type="caution">
    <text evidence="8">The sequence shown here is derived from an EMBL/GenBank/DDBJ whole genome shotgun (WGS) entry which is preliminary data.</text>
</comment>
<dbReference type="SUPFAM" id="SSF55785">
    <property type="entry name" value="PYP-like sensor domain (PAS domain)"/>
    <property type="match status" value="1"/>
</dbReference>
<evidence type="ECO:0000313" key="8">
    <source>
        <dbReference type="EMBL" id="PIE36517.1"/>
    </source>
</evidence>
<dbReference type="PROSITE" id="PS50112">
    <property type="entry name" value="PAS"/>
    <property type="match status" value="1"/>
</dbReference>
<keyword evidence="4" id="KW-0238">DNA-binding</keyword>
<dbReference type="InterPro" id="IPR025944">
    <property type="entry name" value="Sigma_54_int_dom_CS"/>
</dbReference>
<evidence type="ECO:0000256" key="1">
    <source>
        <dbReference type="ARBA" id="ARBA00022741"/>
    </source>
</evidence>
<evidence type="ECO:0000256" key="5">
    <source>
        <dbReference type="ARBA" id="ARBA00023163"/>
    </source>
</evidence>
<dbReference type="Pfam" id="PF02954">
    <property type="entry name" value="HTH_8"/>
    <property type="match status" value="1"/>
</dbReference>
<keyword evidence="5" id="KW-0804">Transcription</keyword>
<dbReference type="GO" id="GO:0043565">
    <property type="term" value="F:sequence-specific DNA binding"/>
    <property type="evidence" value="ECO:0007669"/>
    <property type="project" value="InterPro"/>
</dbReference>
<dbReference type="CDD" id="cd00009">
    <property type="entry name" value="AAA"/>
    <property type="match status" value="1"/>
</dbReference>
<dbReference type="Pfam" id="PF25601">
    <property type="entry name" value="AAA_lid_14"/>
    <property type="match status" value="1"/>
</dbReference>
<dbReference type="FunFam" id="3.40.50.300:FF:000006">
    <property type="entry name" value="DNA-binding transcriptional regulator NtrC"/>
    <property type="match status" value="1"/>
</dbReference>
<protein>
    <submittedName>
        <fullName evidence="8">Fis family transcriptional regulator</fullName>
    </submittedName>
</protein>
<dbReference type="EMBL" id="PDSK01000007">
    <property type="protein sequence ID" value="PIE36517.1"/>
    <property type="molecule type" value="Genomic_DNA"/>
</dbReference>
<dbReference type="InterPro" id="IPR000014">
    <property type="entry name" value="PAS"/>
</dbReference>
<dbReference type="PROSITE" id="PS00688">
    <property type="entry name" value="SIGMA54_INTERACT_3"/>
    <property type="match status" value="1"/>
</dbReference>
<evidence type="ECO:0000256" key="2">
    <source>
        <dbReference type="ARBA" id="ARBA00022840"/>
    </source>
</evidence>
<name>A0A2G6KLH8_9BACT</name>
<dbReference type="PROSITE" id="PS00676">
    <property type="entry name" value="SIGMA54_INTERACT_2"/>
    <property type="match status" value="1"/>
</dbReference>
<dbReference type="Gene3D" id="1.10.10.60">
    <property type="entry name" value="Homeodomain-like"/>
    <property type="match status" value="1"/>
</dbReference>
<evidence type="ECO:0000256" key="4">
    <source>
        <dbReference type="ARBA" id="ARBA00023125"/>
    </source>
</evidence>
<keyword evidence="1" id="KW-0547">Nucleotide-binding</keyword>
<dbReference type="Gene3D" id="3.40.50.300">
    <property type="entry name" value="P-loop containing nucleotide triphosphate hydrolases"/>
    <property type="match status" value="1"/>
</dbReference>
<dbReference type="InterPro" id="IPR013656">
    <property type="entry name" value="PAS_4"/>
</dbReference>
<dbReference type="SUPFAM" id="SSF46689">
    <property type="entry name" value="Homeodomain-like"/>
    <property type="match status" value="1"/>
</dbReference>
<dbReference type="InterPro" id="IPR027417">
    <property type="entry name" value="P-loop_NTPase"/>
</dbReference>
<dbReference type="InterPro" id="IPR002078">
    <property type="entry name" value="Sigma_54_int"/>
</dbReference>
<sequence length="486" mass="54031">MSSYAPNTEFCLPELLTGSYRSFDKLFSAANNAFIQPFLQAVPEGMIVLDKDGRIVYLNNCGAMLLDLDPQSVVGMFVSDAVDFTPTILSALESGEGYIERDFAIQSPSRGLLRFTKSAVVVRDDEGQMLGVVDYFRRTSIPEFRPRSTCNTMTARYRFQDIIGSSLGLRHAVEVARKIANVDSSVLLQGESGTGKEMFAHAIHENGARRNGPLITINCASIPESLMESELFGYAGGTFTGANRTGRSGVFEQANGGTLFLDEIAELPFNLQAKLLRVLQDGLVKRLGAQKPIQTDVRIIAATNSELRNAVDKNRFRLDLYYRLAVVTIQIPPLRERVEDIEILLKHFGSMIAEDLGKRKPVFDRSAISLLSTYRWPGNVRELKNEIERALILAENSVLTKADFQSIAARLDRFSTDKQRDFSHKGISCEDCFMLYGNNNSLIEIERAAIVNTLSRVAGNVSRAARILGISRNTLYRKLEQFNISG</sequence>
<feature type="domain" description="PAS" evidence="7">
    <location>
        <begin position="31"/>
        <end position="75"/>
    </location>
</feature>
<keyword evidence="3" id="KW-0805">Transcription regulation</keyword>
<evidence type="ECO:0000256" key="3">
    <source>
        <dbReference type="ARBA" id="ARBA00023015"/>
    </source>
</evidence>